<gene>
    <name evidence="1" type="ORF">OED52_13790</name>
</gene>
<dbReference type="Proteomes" id="UP001156484">
    <property type="component" value="Chromosome"/>
</dbReference>
<dbReference type="EMBL" id="CP107551">
    <property type="protein sequence ID" value="UYP17744.1"/>
    <property type="molecule type" value="Genomic_DNA"/>
</dbReference>
<reference evidence="1" key="1">
    <citation type="submission" date="2022-10" db="EMBL/GenBank/DDBJ databases">
        <title>Rhodococcus ferula Z13 complete genome.</title>
        <authorList>
            <person name="Long X."/>
            <person name="Zang M."/>
        </authorList>
    </citation>
    <scope>NUCLEOTIDE SEQUENCE</scope>
    <source>
        <strain evidence="1">Z13</strain>
    </source>
</reference>
<proteinExistence type="predicted"/>
<evidence type="ECO:0000313" key="2">
    <source>
        <dbReference type="Proteomes" id="UP001156484"/>
    </source>
</evidence>
<sequence>MTATEPGVVYTTADLYNLPAGTHIRELGALGRTFTTDNTPGRLWLGNTSCKASAVELPVEILTETPEPTQAPAPRTKLDYCEQALHDTLTREQQAFEALKRVREVADYALSLDDPGDKAWGRAIHKAIGGELWP</sequence>
<evidence type="ECO:0000313" key="1">
    <source>
        <dbReference type="EMBL" id="UYP17744.1"/>
    </source>
</evidence>
<name>A0ACD4DCC5_9NOCA</name>
<protein>
    <submittedName>
        <fullName evidence="1">Uncharacterized protein</fullName>
    </submittedName>
</protein>
<accession>A0ACD4DCC5</accession>
<organism evidence="1 2">
    <name type="scientific">Rhodococcus sacchari</name>
    <dbReference type="NCBI Taxonomy" id="2962047"/>
    <lineage>
        <taxon>Bacteria</taxon>
        <taxon>Bacillati</taxon>
        <taxon>Actinomycetota</taxon>
        <taxon>Actinomycetes</taxon>
        <taxon>Mycobacteriales</taxon>
        <taxon>Nocardiaceae</taxon>
        <taxon>Rhodococcus</taxon>
    </lineage>
</organism>
<keyword evidence="2" id="KW-1185">Reference proteome</keyword>